<organism evidence="6 7">
    <name type="scientific">Neomoorella stamsii</name>
    <dbReference type="NCBI Taxonomy" id="1266720"/>
    <lineage>
        <taxon>Bacteria</taxon>
        <taxon>Bacillati</taxon>
        <taxon>Bacillota</taxon>
        <taxon>Clostridia</taxon>
        <taxon>Neomoorellales</taxon>
        <taxon>Neomoorellaceae</taxon>
        <taxon>Neomoorella</taxon>
    </lineage>
</organism>
<keyword evidence="2" id="KW-0805">Transcription regulation</keyword>
<dbReference type="InterPro" id="IPR005119">
    <property type="entry name" value="LysR_subst-bd"/>
</dbReference>
<protein>
    <submittedName>
        <fullName evidence="6">HTH-type transcriptional regulator CysL</fullName>
    </submittedName>
</protein>
<keyword evidence="7" id="KW-1185">Reference proteome</keyword>
<dbReference type="PANTHER" id="PTHR30126">
    <property type="entry name" value="HTH-TYPE TRANSCRIPTIONAL REGULATOR"/>
    <property type="match status" value="1"/>
</dbReference>
<dbReference type="PRINTS" id="PR00039">
    <property type="entry name" value="HTHLYSR"/>
</dbReference>
<dbReference type="Pfam" id="PF00126">
    <property type="entry name" value="HTH_1"/>
    <property type="match status" value="1"/>
</dbReference>
<dbReference type="InterPro" id="IPR036388">
    <property type="entry name" value="WH-like_DNA-bd_sf"/>
</dbReference>
<sequence>MYDPRLKTFVTVATLKSFSRAARILFLSQPTVSLQIQSLEEQYGLPLLNREGKEITLTQAGELLYQYASEIIGLSLEAETEIIKLTGRLKGKLVIGATMTIGEYVLPKIVGSFKQQYPEVEILMEVGNTERIVRLVNQGRFDLGIIEGPIKNYHLVKEKFMEDELVLIVPRGHPWTELEAVHFEELCNARLILREPGSGTRQVLVEALLSRGIKLSQLNVYMELGSTEAIKAAVEVNLGVSILSKMAIVKELRLGSLQTVAIKNLRIMRTFDFIYQENYLTGLAKEFIEFCLKWCSN</sequence>
<keyword evidence="4" id="KW-0804">Transcription</keyword>
<dbReference type="Gene3D" id="1.10.10.10">
    <property type="entry name" value="Winged helix-like DNA-binding domain superfamily/Winged helix DNA-binding domain"/>
    <property type="match status" value="1"/>
</dbReference>
<dbReference type="GO" id="GO:0000976">
    <property type="term" value="F:transcription cis-regulatory region binding"/>
    <property type="evidence" value="ECO:0007669"/>
    <property type="project" value="TreeGrafter"/>
</dbReference>
<evidence type="ECO:0000256" key="1">
    <source>
        <dbReference type="ARBA" id="ARBA00009437"/>
    </source>
</evidence>
<dbReference type="NCBIfam" id="NF040786">
    <property type="entry name" value="LysR_Sec_metab"/>
    <property type="match status" value="1"/>
</dbReference>
<dbReference type="EMBL" id="PVXL01000021">
    <property type="protein sequence ID" value="PRR76411.1"/>
    <property type="molecule type" value="Genomic_DNA"/>
</dbReference>
<dbReference type="PANTHER" id="PTHR30126:SF39">
    <property type="entry name" value="HTH-TYPE TRANSCRIPTIONAL REGULATOR CYSL"/>
    <property type="match status" value="1"/>
</dbReference>
<comment type="similarity">
    <text evidence="1">Belongs to the LysR transcriptional regulatory family.</text>
</comment>
<accession>A0A9X7J639</accession>
<dbReference type="RefSeq" id="WP_083476538.1">
    <property type="nucleotide sequence ID" value="NZ_PVXL01000021.1"/>
</dbReference>
<dbReference type="Gene3D" id="3.40.190.290">
    <property type="match status" value="1"/>
</dbReference>
<evidence type="ECO:0000259" key="5">
    <source>
        <dbReference type="PROSITE" id="PS50931"/>
    </source>
</evidence>
<reference evidence="6 7" key="1">
    <citation type="submission" date="2018-03" db="EMBL/GenBank/DDBJ databases">
        <title>Genome sequence of Moorella stamsii DSM 26217.</title>
        <authorList>
            <person name="Poehlein A."/>
            <person name="Daniel R."/>
        </authorList>
    </citation>
    <scope>NUCLEOTIDE SEQUENCE [LARGE SCALE GENOMIC DNA]</scope>
    <source>
        <strain evidence="7">DSM 26217</strain>
    </source>
</reference>
<name>A0A9X7J639_9FIRM</name>
<dbReference type="SUPFAM" id="SSF53850">
    <property type="entry name" value="Periplasmic binding protein-like II"/>
    <property type="match status" value="1"/>
</dbReference>
<evidence type="ECO:0000313" key="7">
    <source>
        <dbReference type="Proteomes" id="UP000239430"/>
    </source>
</evidence>
<dbReference type="InterPro" id="IPR047788">
    <property type="entry name" value="LysR-like_Sec_metab"/>
</dbReference>
<gene>
    <name evidence="6" type="primary">cysL_2</name>
    <name evidence="6" type="ORF">MOST_05790</name>
</gene>
<dbReference type="SUPFAM" id="SSF46785">
    <property type="entry name" value="Winged helix' DNA-binding domain"/>
    <property type="match status" value="1"/>
</dbReference>
<dbReference type="Proteomes" id="UP000239430">
    <property type="component" value="Unassembled WGS sequence"/>
</dbReference>
<evidence type="ECO:0000256" key="3">
    <source>
        <dbReference type="ARBA" id="ARBA00023125"/>
    </source>
</evidence>
<evidence type="ECO:0000256" key="2">
    <source>
        <dbReference type="ARBA" id="ARBA00023015"/>
    </source>
</evidence>
<dbReference type="InterPro" id="IPR000847">
    <property type="entry name" value="LysR_HTH_N"/>
</dbReference>
<dbReference type="InterPro" id="IPR036390">
    <property type="entry name" value="WH_DNA-bd_sf"/>
</dbReference>
<dbReference type="GO" id="GO:0003700">
    <property type="term" value="F:DNA-binding transcription factor activity"/>
    <property type="evidence" value="ECO:0007669"/>
    <property type="project" value="InterPro"/>
</dbReference>
<keyword evidence="3" id="KW-0238">DNA-binding</keyword>
<evidence type="ECO:0000256" key="4">
    <source>
        <dbReference type="ARBA" id="ARBA00023163"/>
    </source>
</evidence>
<comment type="caution">
    <text evidence="6">The sequence shown here is derived from an EMBL/GenBank/DDBJ whole genome shotgun (WGS) entry which is preliminary data.</text>
</comment>
<dbReference type="Pfam" id="PF03466">
    <property type="entry name" value="LysR_substrate"/>
    <property type="match status" value="1"/>
</dbReference>
<dbReference type="FunFam" id="1.10.10.10:FF:000001">
    <property type="entry name" value="LysR family transcriptional regulator"/>
    <property type="match status" value="1"/>
</dbReference>
<dbReference type="AlphaFoldDB" id="A0A9X7J639"/>
<dbReference type="PROSITE" id="PS50931">
    <property type="entry name" value="HTH_LYSR"/>
    <property type="match status" value="1"/>
</dbReference>
<proteinExistence type="inferred from homology"/>
<evidence type="ECO:0000313" key="6">
    <source>
        <dbReference type="EMBL" id="PRR76411.1"/>
    </source>
</evidence>
<dbReference type="CDD" id="cd08420">
    <property type="entry name" value="PBP2_CysL_like"/>
    <property type="match status" value="1"/>
</dbReference>
<feature type="domain" description="HTH lysR-type" evidence="5">
    <location>
        <begin position="1"/>
        <end position="58"/>
    </location>
</feature>